<accession>Q8RLN0</accession>
<organism evidence="1">
    <name type="scientific">Corynebacterium jeikeium</name>
    <dbReference type="NCBI Taxonomy" id="38289"/>
    <lineage>
        <taxon>Bacteria</taxon>
        <taxon>Bacillati</taxon>
        <taxon>Actinomycetota</taxon>
        <taxon>Actinomycetes</taxon>
        <taxon>Mycobacteriales</taxon>
        <taxon>Corynebacteriaceae</taxon>
        <taxon>Corynebacterium</taxon>
    </lineage>
</organism>
<sequence>MTTDNRTEDQKAAAVRASMTMAGYTMTTRDEEDVRRIFRGEITGDEAVLEVMERRGYGNSTRARELRQRIAKAKNAQ</sequence>
<name>Q8RLN0_CORJE</name>
<evidence type="ECO:0000313" key="1">
    <source>
        <dbReference type="EMBL" id="AAL85940.1"/>
    </source>
</evidence>
<dbReference type="EMBL" id="AY079086">
    <property type="protein sequence ID" value="AAL85940.1"/>
    <property type="molecule type" value="Genomic_DNA"/>
</dbReference>
<geneLocation type="plasmid" evidence="1">
    <name>pK64</name>
</geneLocation>
<gene>
    <name evidence="1" type="primary">ypkF</name>
</gene>
<dbReference type="CDD" id="cd11586">
    <property type="entry name" value="VbhA_like"/>
    <property type="match status" value="1"/>
</dbReference>
<reference evidence="1" key="1">
    <citation type="journal article" date="2004" name="Plasmid">
        <title>Comparative genomics identified two conserved DNA modules in a corynebacterial plasmid family present in clinical isolates of the opportunistic human pathogen Corynebacterium jeikeium.</title>
        <authorList>
            <person name="Tauch A."/>
            <person name="Bischoff N."/>
            <person name="Puhler A."/>
            <person name="Kalinowski J."/>
        </authorList>
    </citation>
    <scope>NUCLEOTIDE SEQUENCE</scope>
    <source>
        <strain evidence="1">K64</strain>
        <plasmid evidence="1">pK64</plasmid>
    </source>
</reference>
<proteinExistence type="predicted"/>
<dbReference type="AlphaFoldDB" id="Q8RLN0"/>
<dbReference type="InterPro" id="IPR033788">
    <property type="entry name" value="VbhA-like"/>
</dbReference>
<protein>
    <submittedName>
        <fullName evidence="1">YpkF</fullName>
    </submittedName>
</protein>
<dbReference type="RefSeq" id="WP_011013298.1">
    <property type="nucleotide sequence ID" value="NC_003442.1"/>
</dbReference>
<keyword evidence="1" id="KW-0614">Plasmid</keyword>